<dbReference type="AlphaFoldDB" id="A0A931HXT8"/>
<feature type="domain" description="Right handed beta helix" evidence="5">
    <location>
        <begin position="128"/>
        <end position="269"/>
    </location>
</feature>
<keyword evidence="2" id="KW-0677">Repeat</keyword>
<keyword evidence="7" id="KW-1185">Reference proteome</keyword>
<reference evidence="6 7" key="1">
    <citation type="journal article" date="2005" name="Int. J. Syst. Evol. Microbiol.">
        <title>Halobacillus yeomjeoni sp. nov., isolated from a marine solar saltern in Korea.</title>
        <authorList>
            <person name="Yoon J.H."/>
            <person name="Kang S.J."/>
            <person name="Lee C.H."/>
            <person name="Oh H.W."/>
            <person name="Oh T.K."/>
        </authorList>
    </citation>
    <scope>NUCLEOTIDE SEQUENCE [LARGE SCALE GENOMIC DNA]</scope>
    <source>
        <strain evidence="6 7">KCTC 3957</strain>
    </source>
</reference>
<gene>
    <name evidence="6" type="ORF">H0267_14320</name>
</gene>
<comment type="caution">
    <text evidence="6">The sequence shown here is derived from an EMBL/GenBank/DDBJ whole genome shotgun (WGS) entry which is preliminary data.</text>
</comment>
<dbReference type="InterPro" id="IPR051550">
    <property type="entry name" value="SCF-Subunits/Alg-Epimerases"/>
</dbReference>
<evidence type="ECO:0000259" key="4">
    <source>
        <dbReference type="Pfam" id="PF05048"/>
    </source>
</evidence>
<feature type="domain" description="Right handed beta helix" evidence="5">
    <location>
        <begin position="434"/>
        <end position="566"/>
    </location>
</feature>
<keyword evidence="3" id="KW-0833">Ubl conjugation pathway</keyword>
<dbReference type="InterPro" id="IPR039448">
    <property type="entry name" value="Beta_helix"/>
</dbReference>
<dbReference type="InterPro" id="IPR022441">
    <property type="entry name" value="Para_beta_helix_rpt-2"/>
</dbReference>
<evidence type="ECO:0000256" key="1">
    <source>
        <dbReference type="ARBA" id="ARBA00004906"/>
    </source>
</evidence>
<dbReference type="RefSeq" id="WP_197318024.1">
    <property type="nucleotide sequence ID" value="NZ_JADZSC010000003.1"/>
</dbReference>
<dbReference type="Pfam" id="PF05048">
    <property type="entry name" value="NosD"/>
    <property type="match status" value="1"/>
</dbReference>
<evidence type="ECO:0000313" key="7">
    <source>
        <dbReference type="Proteomes" id="UP000614490"/>
    </source>
</evidence>
<proteinExistence type="predicted"/>
<dbReference type="InterPro" id="IPR011050">
    <property type="entry name" value="Pectin_lyase_fold/virulence"/>
</dbReference>
<dbReference type="SMART" id="SM00710">
    <property type="entry name" value="PbH1"/>
    <property type="match status" value="11"/>
</dbReference>
<dbReference type="PANTHER" id="PTHR22990:SF15">
    <property type="entry name" value="F-BOX ONLY PROTEIN 10"/>
    <property type="match status" value="1"/>
</dbReference>
<dbReference type="Proteomes" id="UP000614490">
    <property type="component" value="Unassembled WGS sequence"/>
</dbReference>
<dbReference type="PANTHER" id="PTHR22990">
    <property type="entry name" value="F-BOX ONLY PROTEIN"/>
    <property type="match status" value="1"/>
</dbReference>
<accession>A0A931HXT8</accession>
<evidence type="ECO:0000259" key="5">
    <source>
        <dbReference type="Pfam" id="PF13229"/>
    </source>
</evidence>
<dbReference type="SUPFAM" id="SSF51126">
    <property type="entry name" value="Pectin lyase-like"/>
    <property type="match status" value="2"/>
</dbReference>
<dbReference type="Gene3D" id="2.160.20.10">
    <property type="entry name" value="Single-stranded right-handed beta-helix, Pectin lyase-like"/>
    <property type="match status" value="3"/>
</dbReference>
<dbReference type="NCBIfam" id="TIGR03804">
    <property type="entry name" value="para_beta_helix"/>
    <property type="match status" value="1"/>
</dbReference>
<organism evidence="6 7">
    <name type="scientific">Halobacillus yeomjeoni</name>
    <dbReference type="NCBI Taxonomy" id="311194"/>
    <lineage>
        <taxon>Bacteria</taxon>
        <taxon>Bacillati</taxon>
        <taxon>Bacillota</taxon>
        <taxon>Bacilli</taxon>
        <taxon>Bacillales</taxon>
        <taxon>Bacillaceae</taxon>
        <taxon>Halobacillus</taxon>
    </lineage>
</organism>
<evidence type="ECO:0000256" key="3">
    <source>
        <dbReference type="ARBA" id="ARBA00022786"/>
    </source>
</evidence>
<dbReference type="InterPro" id="IPR007742">
    <property type="entry name" value="NosD_dom"/>
</dbReference>
<evidence type="ECO:0000256" key="2">
    <source>
        <dbReference type="ARBA" id="ARBA00022737"/>
    </source>
</evidence>
<name>A0A931HXT8_9BACI</name>
<dbReference type="InterPro" id="IPR006626">
    <property type="entry name" value="PbH1"/>
</dbReference>
<dbReference type="Pfam" id="PF13229">
    <property type="entry name" value="Beta_helix"/>
    <property type="match status" value="2"/>
</dbReference>
<dbReference type="EMBL" id="JADZSC010000003">
    <property type="protein sequence ID" value="MBH0231399.1"/>
    <property type="molecule type" value="Genomic_DNA"/>
</dbReference>
<feature type="domain" description="Periplasmic copper-binding protein NosD beta helix" evidence="4">
    <location>
        <begin position="576"/>
        <end position="668"/>
    </location>
</feature>
<sequence>MTEGNLTALLQKLFERWQEMVQAYHDDLLQITSPVKNAETEPRVIRVPKDYPTITKAVEGADAGDTILVANGSYHESITVPASKNSLRIIADGRDVKLIGKGNLDKGFTLMADNVEVNGFVIHDFLNAGIEVTGVYGVKMIRNTIDKVRDGHGIKLDPKTFSNLIWKNKISRASQDGIHLQSKNVWVAGNEISENGHHGVHIRTVGNHVVGNTIAGNKKSGMREDEGFNLLFGNDIKRNGKEGIDLTLGIGGSMSIGNLITRNRHNGIHMETEGNTALDNEIKNNQKAGVKISSSFNVIELNRIFQNWKGGIVLQEDASNNLIFRNTFLLNRGASIHMRNEDNTMLQNYKGPFDHKLSTPGYEVIHVPKDFPTISEAVDAASPGTTILVEDGVYRESIKVPLEKSGVRIIAGGKEVILDGEEELDTAFDLSCNLVQIFGFRIQNYRTSGISVKGIGISLLENKIENITEGSGIQLSLAFSTLMWKNTIRRAEEHGVTIKAMNTWLIENEMYENGGDGIHFEGSTTVGSTITRNCIHHNAHNGIADEAGFNFIYNNQINNNGKNGVHEQSGLGSGAVIENHFRLNQNGVQLDNDAAQVAGNKIEFNKNAGVLVQSDFNNLEENEITVNHETGVTLTEAAEGNLLIRNVLKGSVQLDILSENPSNAFVENRCGKSEPPGICDGK</sequence>
<dbReference type="InterPro" id="IPR012334">
    <property type="entry name" value="Pectin_lyas_fold"/>
</dbReference>
<protein>
    <submittedName>
        <fullName evidence="6">Right-handed parallel beta-helix repeat-containing protein</fullName>
    </submittedName>
</protein>
<evidence type="ECO:0000313" key="6">
    <source>
        <dbReference type="EMBL" id="MBH0231399.1"/>
    </source>
</evidence>
<comment type="pathway">
    <text evidence="1">Protein modification; protein ubiquitination.</text>
</comment>